<evidence type="ECO:0000259" key="3">
    <source>
        <dbReference type="Pfam" id="PF22725"/>
    </source>
</evidence>
<dbReference type="GO" id="GO:0016491">
    <property type="term" value="F:oxidoreductase activity"/>
    <property type="evidence" value="ECO:0007669"/>
    <property type="project" value="UniProtKB-KW"/>
</dbReference>
<sequence>MTSTTFPAALADLQQVWPMPSRPRPITIIGAGGIVRDGHLPAYRKMGLPVAGIFDVNPETAKALAKDFGVEVVHPTLAAAIAACGTDGIFDLALPPAVLLGTVEQLPTNSAALLQKPVGPDLATARKIVAAIDQRSITAATNFQLRFTPSMLAIRDAARKGLLGEIVEVEVRLAVYMPWELWSFIPHLDAVEIPLHSIHYMDWIRSLLGEPESVYAKAVKHPRYPTLADARSSIILDYGDRVRCALSLNHTYNYGPEHIEATIRVEGTAGCAHLTVGYLVDYVKPVPETLEMTITGVPWTTVPLVGGERVPDAFGFVMANLQRFVAGEDTVLDTDVHDSIRTMALVDAALKSSRQGGVVPEGV</sequence>
<dbReference type="Pfam" id="PF22725">
    <property type="entry name" value="GFO_IDH_MocA_C3"/>
    <property type="match status" value="1"/>
</dbReference>
<dbReference type="SUPFAM" id="SSF55347">
    <property type="entry name" value="Glyceraldehyde-3-phosphate dehydrogenase-like, C-terminal domain"/>
    <property type="match status" value="1"/>
</dbReference>
<reference evidence="4 5" key="1">
    <citation type="journal article" date="2015" name="Genome Announc.">
        <title>Genome Assemblies of Three Soil-Associated Devosia species: D. insulae, D. limi, and D. soli.</title>
        <authorList>
            <person name="Hassan Y.I."/>
            <person name="Lepp D."/>
            <person name="Zhou T."/>
        </authorList>
    </citation>
    <scope>NUCLEOTIDE SEQUENCE [LARGE SCALE GENOMIC DNA]</scope>
    <source>
        <strain evidence="4 5">DS-56</strain>
    </source>
</reference>
<dbReference type="AlphaFoldDB" id="A0A1E5XRH1"/>
<keyword evidence="2" id="KW-0560">Oxidoreductase</keyword>
<evidence type="ECO:0000313" key="5">
    <source>
        <dbReference type="Proteomes" id="UP000095463"/>
    </source>
</evidence>
<accession>A0A1E5XRH1</accession>
<dbReference type="InterPro" id="IPR055170">
    <property type="entry name" value="GFO_IDH_MocA-like_dom"/>
</dbReference>
<keyword evidence="5" id="KW-1185">Reference proteome</keyword>
<dbReference type="OrthoDB" id="6183734at2"/>
<feature type="domain" description="GFO/IDH/MocA-like oxidoreductase" evidence="3">
    <location>
        <begin position="152"/>
        <end position="271"/>
    </location>
</feature>
<evidence type="ECO:0000256" key="2">
    <source>
        <dbReference type="ARBA" id="ARBA00023002"/>
    </source>
</evidence>
<proteinExistence type="inferred from homology"/>
<name>A0A1E5XRH1_9HYPH</name>
<dbReference type="EMBL" id="LAJE02000166">
    <property type="protein sequence ID" value="OEO31207.1"/>
    <property type="molecule type" value="Genomic_DNA"/>
</dbReference>
<dbReference type="InterPro" id="IPR036291">
    <property type="entry name" value="NAD(P)-bd_dom_sf"/>
</dbReference>
<dbReference type="Proteomes" id="UP000095463">
    <property type="component" value="Unassembled WGS sequence"/>
</dbReference>
<protein>
    <recommendedName>
        <fullName evidence="3">GFO/IDH/MocA-like oxidoreductase domain-containing protein</fullName>
    </recommendedName>
</protein>
<dbReference type="Gene3D" id="3.40.50.720">
    <property type="entry name" value="NAD(P)-binding Rossmann-like Domain"/>
    <property type="match status" value="1"/>
</dbReference>
<dbReference type="Gene3D" id="3.30.360.10">
    <property type="entry name" value="Dihydrodipicolinate Reductase, domain 2"/>
    <property type="match status" value="1"/>
</dbReference>
<gene>
    <name evidence="4" type="ORF">VW23_017325</name>
</gene>
<dbReference type="RefSeq" id="WP_069909586.1">
    <property type="nucleotide sequence ID" value="NZ_LAJE02000166.1"/>
</dbReference>
<dbReference type="InterPro" id="IPR051317">
    <property type="entry name" value="Gfo/Idh/MocA_oxidoreduct"/>
</dbReference>
<evidence type="ECO:0000256" key="1">
    <source>
        <dbReference type="ARBA" id="ARBA00010928"/>
    </source>
</evidence>
<dbReference type="PANTHER" id="PTHR43708:SF5">
    <property type="entry name" value="CONSERVED EXPRESSED OXIDOREDUCTASE (EUROFUNG)-RELATED"/>
    <property type="match status" value="1"/>
</dbReference>
<dbReference type="PANTHER" id="PTHR43708">
    <property type="entry name" value="CONSERVED EXPRESSED OXIDOREDUCTASE (EUROFUNG)"/>
    <property type="match status" value="1"/>
</dbReference>
<comment type="similarity">
    <text evidence="1">Belongs to the Gfo/Idh/MocA family.</text>
</comment>
<dbReference type="SUPFAM" id="SSF51735">
    <property type="entry name" value="NAD(P)-binding Rossmann-fold domains"/>
    <property type="match status" value="1"/>
</dbReference>
<comment type="caution">
    <text evidence="4">The sequence shown here is derived from an EMBL/GenBank/DDBJ whole genome shotgun (WGS) entry which is preliminary data.</text>
</comment>
<evidence type="ECO:0000313" key="4">
    <source>
        <dbReference type="EMBL" id="OEO31207.1"/>
    </source>
</evidence>
<organism evidence="4 5">
    <name type="scientific">Devosia insulae DS-56</name>
    <dbReference type="NCBI Taxonomy" id="1116389"/>
    <lineage>
        <taxon>Bacteria</taxon>
        <taxon>Pseudomonadati</taxon>
        <taxon>Pseudomonadota</taxon>
        <taxon>Alphaproteobacteria</taxon>
        <taxon>Hyphomicrobiales</taxon>
        <taxon>Devosiaceae</taxon>
        <taxon>Devosia</taxon>
    </lineage>
</organism>